<dbReference type="EMBL" id="CAUYUJ010018902">
    <property type="protein sequence ID" value="CAK0887165.1"/>
    <property type="molecule type" value="Genomic_DNA"/>
</dbReference>
<gene>
    <name evidence="3" type="ORF">PCOR1329_LOCUS68300</name>
</gene>
<keyword evidence="2" id="KW-0812">Transmembrane</keyword>
<keyword evidence="2" id="KW-1133">Transmembrane helix</keyword>
<organism evidence="3 4">
    <name type="scientific">Prorocentrum cordatum</name>
    <dbReference type="NCBI Taxonomy" id="2364126"/>
    <lineage>
        <taxon>Eukaryota</taxon>
        <taxon>Sar</taxon>
        <taxon>Alveolata</taxon>
        <taxon>Dinophyceae</taxon>
        <taxon>Prorocentrales</taxon>
        <taxon>Prorocentraceae</taxon>
        <taxon>Prorocentrum</taxon>
    </lineage>
</organism>
<feature type="compositionally biased region" description="Basic and acidic residues" evidence="1">
    <location>
        <begin position="257"/>
        <end position="268"/>
    </location>
</feature>
<feature type="region of interest" description="Disordered" evidence="1">
    <location>
        <begin position="240"/>
        <end position="268"/>
    </location>
</feature>
<reference evidence="3" key="1">
    <citation type="submission" date="2023-10" db="EMBL/GenBank/DDBJ databases">
        <authorList>
            <person name="Chen Y."/>
            <person name="Shah S."/>
            <person name="Dougan E. K."/>
            <person name="Thang M."/>
            <person name="Chan C."/>
        </authorList>
    </citation>
    <scope>NUCLEOTIDE SEQUENCE [LARGE SCALE GENOMIC DNA]</scope>
</reference>
<keyword evidence="4" id="KW-1185">Reference proteome</keyword>
<protein>
    <submittedName>
        <fullName evidence="3">Uncharacterized protein</fullName>
    </submittedName>
</protein>
<sequence>MLPQAYEEHPYKQHPILTTEIIKHAERNNVLGLFKSVVKAGWLFVLSEGVGLTIYFSMSAVMDTFAIFFIKGASVCATVKACSLYTMAVVTFLPNVLIGSWLQKKMYNEGDLPTKALFVVIMAVITVASFVARMWLVYSKGYVSVVDSLLSNTSSHWRVALAVVIPPMVDGIQSMALIMTGSHAKPLLMVILDTQKQVREMHTMLKEQNHQIHQMQDQLNRIAEHLQIPVVMDVPRANEAELRSATRSQPAPPSLDQPDKRETSCWFM</sequence>
<evidence type="ECO:0000256" key="1">
    <source>
        <dbReference type="SAM" id="MobiDB-lite"/>
    </source>
</evidence>
<keyword evidence="2" id="KW-0472">Membrane</keyword>
<accession>A0ABN9WKR1</accession>
<dbReference type="Proteomes" id="UP001189429">
    <property type="component" value="Unassembled WGS sequence"/>
</dbReference>
<proteinExistence type="predicted"/>
<name>A0ABN9WKR1_9DINO</name>
<evidence type="ECO:0000256" key="2">
    <source>
        <dbReference type="SAM" id="Phobius"/>
    </source>
</evidence>
<feature type="transmembrane region" description="Helical" evidence="2">
    <location>
        <begin position="114"/>
        <end position="136"/>
    </location>
</feature>
<feature type="transmembrane region" description="Helical" evidence="2">
    <location>
        <begin position="82"/>
        <end position="102"/>
    </location>
</feature>
<evidence type="ECO:0000313" key="3">
    <source>
        <dbReference type="EMBL" id="CAK0887165.1"/>
    </source>
</evidence>
<evidence type="ECO:0000313" key="4">
    <source>
        <dbReference type="Proteomes" id="UP001189429"/>
    </source>
</evidence>
<comment type="caution">
    <text evidence="3">The sequence shown here is derived from an EMBL/GenBank/DDBJ whole genome shotgun (WGS) entry which is preliminary data.</text>
</comment>